<reference evidence="7 8" key="1">
    <citation type="submission" date="2018-05" db="EMBL/GenBank/DDBJ databases">
        <title>Genomic Encyclopedia of Type Strains, Phase IV (KMG-IV): sequencing the most valuable type-strain genomes for metagenomic binning, comparative biology and taxonomic classification.</title>
        <authorList>
            <person name="Goeker M."/>
        </authorList>
    </citation>
    <scope>NUCLEOTIDE SEQUENCE [LARGE SCALE GENOMIC DNA]</scope>
    <source>
        <strain evidence="7 8">DSM 22999</strain>
    </source>
</reference>
<comment type="subcellular location">
    <subcellularLocation>
        <location evidence="1">Cell membrane</location>
        <topology evidence="1">Multi-pass membrane protein</topology>
    </subcellularLocation>
</comment>
<gene>
    <name evidence="7" type="ORF">C8D76_10668</name>
</gene>
<feature type="transmembrane region" description="Helical" evidence="6">
    <location>
        <begin position="40"/>
        <end position="62"/>
    </location>
</feature>
<dbReference type="AlphaFoldDB" id="A0A2U0T6L4"/>
<keyword evidence="3 6" id="KW-0812">Transmembrane</keyword>
<keyword evidence="5 6" id="KW-0472">Membrane</keyword>
<dbReference type="Pfam" id="PF03899">
    <property type="entry name" value="ATP-synt_I"/>
    <property type="match status" value="1"/>
</dbReference>
<feature type="transmembrane region" description="Helical" evidence="6">
    <location>
        <begin position="74"/>
        <end position="95"/>
    </location>
</feature>
<feature type="transmembrane region" description="Helical" evidence="6">
    <location>
        <begin position="12"/>
        <end position="34"/>
    </location>
</feature>
<sequence>MSLALTNARQLYRKAFAIELIFLFILTALCAFLAREQLISFFLGSLVAFLPQIGFIGFALYLKKNEPVTHKAKVLYQSEGLKLVLTVGLFIAAFLCFNPKPAGLFIGYFIFILLNNLLPIALNMKH</sequence>
<evidence type="ECO:0000256" key="4">
    <source>
        <dbReference type="ARBA" id="ARBA00022989"/>
    </source>
</evidence>
<dbReference type="RefSeq" id="WP_116631815.1">
    <property type="nucleotide sequence ID" value="NZ_QENU01000006.1"/>
</dbReference>
<dbReference type="OrthoDB" id="5771248at2"/>
<protein>
    <submittedName>
        <fullName evidence="7">F0F1-type ATP synthase assembly protein I</fullName>
    </submittedName>
</protein>
<name>A0A2U0T6L4_9PAST</name>
<dbReference type="GO" id="GO:0005886">
    <property type="term" value="C:plasma membrane"/>
    <property type="evidence" value="ECO:0007669"/>
    <property type="project" value="UniProtKB-SubCell"/>
</dbReference>
<dbReference type="InterPro" id="IPR005598">
    <property type="entry name" value="ATP_synth_I"/>
</dbReference>
<keyword evidence="4 6" id="KW-1133">Transmembrane helix</keyword>
<accession>A0A2U0T6L4</accession>
<evidence type="ECO:0000313" key="8">
    <source>
        <dbReference type="Proteomes" id="UP000245909"/>
    </source>
</evidence>
<feature type="transmembrane region" description="Helical" evidence="6">
    <location>
        <begin position="101"/>
        <end position="122"/>
    </location>
</feature>
<evidence type="ECO:0000313" key="7">
    <source>
        <dbReference type="EMBL" id="PVX39246.1"/>
    </source>
</evidence>
<keyword evidence="8" id="KW-1185">Reference proteome</keyword>
<organism evidence="7 8">
    <name type="scientific">Alitibacter langaaensis DSM 22999</name>
    <dbReference type="NCBI Taxonomy" id="1122935"/>
    <lineage>
        <taxon>Bacteria</taxon>
        <taxon>Pseudomonadati</taxon>
        <taxon>Pseudomonadota</taxon>
        <taxon>Gammaproteobacteria</taxon>
        <taxon>Pasteurellales</taxon>
        <taxon>Pasteurellaceae</taxon>
        <taxon>Alitibacter</taxon>
    </lineage>
</organism>
<evidence type="ECO:0000256" key="5">
    <source>
        <dbReference type="ARBA" id="ARBA00023136"/>
    </source>
</evidence>
<evidence type="ECO:0000256" key="1">
    <source>
        <dbReference type="ARBA" id="ARBA00004651"/>
    </source>
</evidence>
<evidence type="ECO:0000256" key="2">
    <source>
        <dbReference type="ARBA" id="ARBA00022475"/>
    </source>
</evidence>
<evidence type="ECO:0000256" key="6">
    <source>
        <dbReference type="SAM" id="Phobius"/>
    </source>
</evidence>
<proteinExistence type="predicted"/>
<dbReference type="Proteomes" id="UP000245909">
    <property type="component" value="Unassembled WGS sequence"/>
</dbReference>
<keyword evidence="2" id="KW-1003">Cell membrane</keyword>
<comment type="caution">
    <text evidence="7">The sequence shown here is derived from an EMBL/GenBank/DDBJ whole genome shotgun (WGS) entry which is preliminary data.</text>
</comment>
<evidence type="ECO:0000256" key="3">
    <source>
        <dbReference type="ARBA" id="ARBA00022692"/>
    </source>
</evidence>
<dbReference type="EMBL" id="QENU01000006">
    <property type="protein sequence ID" value="PVX39246.1"/>
    <property type="molecule type" value="Genomic_DNA"/>
</dbReference>